<evidence type="ECO:0000256" key="1">
    <source>
        <dbReference type="ARBA" id="ARBA00022729"/>
    </source>
</evidence>
<evidence type="ECO:0000256" key="2">
    <source>
        <dbReference type="SAM" id="MobiDB-lite"/>
    </source>
</evidence>
<dbReference type="Proteomes" id="UP000198855">
    <property type="component" value="Unassembled WGS sequence"/>
</dbReference>
<proteinExistence type="predicted"/>
<dbReference type="SUPFAM" id="SSF53850">
    <property type="entry name" value="Periplasmic binding protein-like II"/>
    <property type="match status" value="1"/>
</dbReference>
<evidence type="ECO:0000313" key="4">
    <source>
        <dbReference type="EMBL" id="SFD49457.1"/>
    </source>
</evidence>
<keyword evidence="5" id="KW-1185">Reference proteome</keyword>
<protein>
    <submittedName>
        <fullName evidence="4">Putative aldouronate transport system substrate-binding protein</fullName>
    </submittedName>
</protein>
<dbReference type="AlphaFoldDB" id="A0A1I1SSP0"/>
<organism evidence="4 5">
    <name type="scientific">Paenibacillus catalpae</name>
    <dbReference type="NCBI Taxonomy" id="1045775"/>
    <lineage>
        <taxon>Bacteria</taxon>
        <taxon>Bacillati</taxon>
        <taxon>Bacillota</taxon>
        <taxon>Bacilli</taxon>
        <taxon>Bacillales</taxon>
        <taxon>Paenibacillaceae</taxon>
        <taxon>Paenibacillus</taxon>
    </lineage>
</organism>
<name>A0A1I1SSP0_9BACL</name>
<dbReference type="OrthoDB" id="9787283at2"/>
<dbReference type="EMBL" id="FOMT01000001">
    <property type="protein sequence ID" value="SFD49457.1"/>
    <property type="molecule type" value="Genomic_DNA"/>
</dbReference>
<feature type="chain" id="PRO_5038859335" evidence="3">
    <location>
        <begin position="22"/>
        <end position="559"/>
    </location>
</feature>
<dbReference type="STRING" id="1045775.SAMN05216378_0186"/>
<dbReference type="InterPro" id="IPR050490">
    <property type="entry name" value="Bact_solute-bd_prot1"/>
</dbReference>
<dbReference type="Gene3D" id="3.40.190.10">
    <property type="entry name" value="Periplasmic binding protein-like II"/>
    <property type="match status" value="2"/>
</dbReference>
<keyword evidence="1 3" id="KW-0732">Signal</keyword>
<reference evidence="5" key="1">
    <citation type="submission" date="2016-10" db="EMBL/GenBank/DDBJ databases">
        <authorList>
            <person name="Varghese N."/>
            <person name="Submissions S."/>
        </authorList>
    </citation>
    <scope>NUCLEOTIDE SEQUENCE [LARGE SCALE GENOMIC DNA]</scope>
    <source>
        <strain evidence="5">CGMCC 1.10784</strain>
    </source>
</reference>
<feature type="signal peptide" evidence="3">
    <location>
        <begin position="1"/>
        <end position="21"/>
    </location>
</feature>
<dbReference type="PANTHER" id="PTHR43649">
    <property type="entry name" value="ARABINOSE-BINDING PROTEIN-RELATED"/>
    <property type="match status" value="1"/>
</dbReference>
<dbReference type="PROSITE" id="PS51257">
    <property type="entry name" value="PROKAR_LIPOPROTEIN"/>
    <property type="match status" value="1"/>
</dbReference>
<dbReference type="RefSeq" id="WP_091179964.1">
    <property type="nucleotide sequence ID" value="NZ_FOMT01000001.1"/>
</dbReference>
<gene>
    <name evidence="4" type="ORF">SAMN05216378_0186</name>
</gene>
<evidence type="ECO:0000256" key="3">
    <source>
        <dbReference type="SAM" id="SignalP"/>
    </source>
</evidence>
<feature type="region of interest" description="Disordered" evidence="2">
    <location>
        <begin position="28"/>
        <end position="47"/>
    </location>
</feature>
<sequence length="559" mass="61982">MNKRKRIAAFLTFVMVLLMLAACSQNNGSGPAKNSGSPNVKGTNSESASEPVTVNLFAGTSSFNGNLDSNWFTEYAEKNFNMNINWITVPNTDVATKQPLLLASGDYPSVFWAGSFSNEDLLKYGQQGVFVPLNDLLKAHAPNVWNAIENTPALKQGIIAPDGNIYGLPFYNYCLHCYYSSKLWVYKPFLEKFNLSMPTTTDEFEHMLEVFKENGILPLTGSTDGWNSDPTTFLMNAFAYNDGGSFLRVTDGNVELSAIQDEWKQGLEYMNGLYSKGLISSAAFTQTNDVLSKQAINHEVGVVPWGCMNCVVGADHMSDIVNWETVPPLKGPNGISYAAFSGNGVSGAVFAITNKAAEDEKIAVMKMLDYIWTTEGTTITDYGPEGEYWTKAKDGEKGLTGNRALFDINFQPPTPFTWGWNQLGPIYQSEEWRNSIVAKPPFSADGSGSEALLQYYTEKDYKGKQPKEVVPASIWIDPKDSQSYSLLKTNINNYVKQWTAEFIVGNKSISKDWKSYVDGVKKLGLDQYLSITQKAMVKPFDTSGFQRDETVIQNLESLK</sequence>
<accession>A0A1I1SSP0</accession>
<evidence type="ECO:0000313" key="5">
    <source>
        <dbReference type="Proteomes" id="UP000198855"/>
    </source>
</evidence>
<dbReference type="PANTHER" id="PTHR43649:SF33">
    <property type="entry name" value="POLYGALACTURONAN_RHAMNOGALACTURONAN-BINDING PROTEIN YTCQ"/>
    <property type="match status" value="1"/>
</dbReference>